<proteinExistence type="predicted"/>
<feature type="transmembrane region" description="Helical" evidence="8">
    <location>
        <begin position="202"/>
        <end position="225"/>
    </location>
</feature>
<evidence type="ECO:0000256" key="2">
    <source>
        <dbReference type="ARBA" id="ARBA00012438"/>
    </source>
</evidence>
<name>A0A4Q7EB42_9CYAN</name>
<dbReference type="PRINTS" id="PR00344">
    <property type="entry name" value="BCTRLSENSOR"/>
</dbReference>
<evidence type="ECO:0000313" key="11">
    <source>
        <dbReference type="Proteomes" id="UP000292459"/>
    </source>
</evidence>
<keyword evidence="3" id="KW-0597">Phosphoprotein</keyword>
<dbReference type="EMBL" id="QVFV01000002">
    <property type="protein sequence ID" value="RZM79714.1"/>
    <property type="molecule type" value="Genomic_DNA"/>
</dbReference>
<dbReference type="InterPro" id="IPR036890">
    <property type="entry name" value="HATPase_C_sf"/>
</dbReference>
<keyword evidence="7" id="KW-0175">Coiled coil</keyword>
<dbReference type="InterPro" id="IPR007891">
    <property type="entry name" value="CHASE3"/>
</dbReference>
<dbReference type="CDD" id="cd19410">
    <property type="entry name" value="HK9-like_sensor"/>
    <property type="match status" value="1"/>
</dbReference>
<comment type="caution">
    <text evidence="10">The sequence shown here is derived from an EMBL/GenBank/DDBJ whole genome shotgun (WGS) entry which is preliminary data.</text>
</comment>
<dbReference type="RefSeq" id="WP_044151260.1">
    <property type="nucleotide sequence ID" value="NZ_QVFV01000002.1"/>
</dbReference>
<sequence>MANLARRLYQPWQNLPIRVRGAVIIAIPVTCMFTALSAFAWLKASMAEDETWVQHTQAVRFETKRLVKALVDAETGVRGYGLTRREEFLEPYEWAQTEIPSALNRLETLVSDNPPQVEQVQAIRQLADENLAIFQQKLFLKQELQLVQGKPNTLVPAADLYAWLEEGKETMDTAREAIDRFMAVEEALLAERIQHRDRYQQVAWLALCLLVVIGTLAALFALHLLHQLERELADRADNLKTTNHRLENACDQLQRFTANASHELRAPLAAVLSNAQVGLMAIEDFEQEFPDPDDQPRGVRPRLENIVNLTKKMSTLVSELLFLARQEGLLAPEDLQTVDLTNLLAQLVSDWQTEAQVHDLQLSSELPPTAVLVNADPNLLRQAITNLLSNACRYTPAGGHIQLRLLQREQQALIEVQDTGIGIPEESLPMIFERFYRVDSKRAKASGGLGLGLAIVQQIVQAHRGHVDVTSLLGEGSTFAIFLPLAMVESEPIQAIPLVTSIPTID</sequence>
<dbReference type="Pfam" id="PF05227">
    <property type="entry name" value="CHASE3"/>
    <property type="match status" value="1"/>
</dbReference>
<dbReference type="Pfam" id="PF00512">
    <property type="entry name" value="HisKA"/>
    <property type="match status" value="1"/>
</dbReference>
<dbReference type="InterPro" id="IPR003661">
    <property type="entry name" value="HisK_dim/P_dom"/>
</dbReference>
<evidence type="ECO:0000313" key="10">
    <source>
        <dbReference type="EMBL" id="RZM79714.1"/>
    </source>
</evidence>
<keyword evidence="5 10" id="KW-0418">Kinase</keyword>
<dbReference type="PANTHER" id="PTHR43711">
    <property type="entry name" value="TWO-COMPONENT HISTIDINE KINASE"/>
    <property type="match status" value="1"/>
</dbReference>
<dbReference type="InterPro" id="IPR050736">
    <property type="entry name" value="Sensor_HK_Regulatory"/>
</dbReference>
<dbReference type="Gene3D" id="3.30.565.10">
    <property type="entry name" value="Histidine kinase-like ATPase, C-terminal domain"/>
    <property type="match status" value="1"/>
</dbReference>
<dbReference type="SUPFAM" id="SSF47384">
    <property type="entry name" value="Homodimeric domain of signal transducing histidine kinase"/>
    <property type="match status" value="1"/>
</dbReference>
<dbReference type="SMART" id="SM00387">
    <property type="entry name" value="HATPase_c"/>
    <property type="match status" value="1"/>
</dbReference>
<dbReference type="GO" id="GO:0000155">
    <property type="term" value="F:phosphorelay sensor kinase activity"/>
    <property type="evidence" value="ECO:0007669"/>
    <property type="project" value="InterPro"/>
</dbReference>
<evidence type="ECO:0000256" key="4">
    <source>
        <dbReference type="ARBA" id="ARBA00022679"/>
    </source>
</evidence>
<evidence type="ECO:0000256" key="6">
    <source>
        <dbReference type="ARBA" id="ARBA00023012"/>
    </source>
</evidence>
<organism evidence="10 11">
    <name type="scientific">Leptolyngbya iicbica LK</name>
    <dbReference type="NCBI Taxonomy" id="2294035"/>
    <lineage>
        <taxon>Bacteria</taxon>
        <taxon>Bacillati</taxon>
        <taxon>Cyanobacteriota</taxon>
        <taxon>Cyanophyceae</taxon>
        <taxon>Leptolyngbyales</taxon>
        <taxon>Leptolyngbyaceae</taxon>
        <taxon>Leptolyngbya group</taxon>
        <taxon>Leptolyngbya</taxon>
        <taxon>Leptolyngbya iicbica</taxon>
    </lineage>
</organism>
<dbReference type="InterPro" id="IPR036097">
    <property type="entry name" value="HisK_dim/P_sf"/>
</dbReference>
<keyword evidence="8" id="KW-1133">Transmembrane helix</keyword>
<dbReference type="EC" id="2.7.13.3" evidence="2"/>
<feature type="transmembrane region" description="Helical" evidence="8">
    <location>
        <begin position="20"/>
        <end position="42"/>
    </location>
</feature>
<dbReference type="FunFam" id="3.30.565.10:FF:000049">
    <property type="entry name" value="Two-component sensor histidine kinase"/>
    <property type="match status" value="1"/>
</dbReference>
<dbReference type="CDD" id="cd00075">
    <property type="entry name" value="HATPase"/>
    <property type="match status" value="1"/>
</dbReference>
<protein>
    <recommendedName>
        <fullName evidence="2">histidine kinase</fullName>
        <ecNumber evidence="2">2.7.13.3</ecNumber>
    </recommendedName>
</protein>
<dbReference type="SUPFAM" id="SSF55874">
    <property type="entry name" value="ATPase domain of HSP90 chaperone/DNA topoisomerase II/histidine kinase"/>
    <property type="match status" value="1"/>
</dbReference>
<evidence type="ECO:0000256" key="1">
    <source>
        <dbReference type="ARBA" id="ARBA00000085"/>
    </source>
</evidence>
<keyword evidence="8" id="KW-0812">Transmembrane</keyword>
<evidence type="ECO:0000256" key="3">
    <source>
        <dbReference type="ARBA" id="ARBA00022553"/>
    </source>
</evidence>
<feature type="domain" description="Histidine kinase" evidence="9">
    <location>
        <begin position="259"/>
        <end position="487"/>
    </location>
</feature>
<evidence type="ECO:0000256" key="7">
    <source>
        <dbReference type="SAM" id="Coils"/>
    </source>
</evidence>
<dbReference type="AlphaFoldDB" id="A0A4Q7EB42"/>
<feature type="coiled-coil region" evidence="7">
    <location>
        <begin position="225"/>
        <end position="256"/>
    </location>
</feature>
<dbReference type="Pfam" id="PF02518">
    <property type="entry name" value="HATPase_c"/>
    <property type="match status" value="1"/>
</dbReference>
<reference evidence="10 11" key="1">
    <citation type="submission" date="2018-11" db="EMBL/GenBank/DDBJ databases">
        <title>Whole genome sequencing of an environmental sample.</title>
        <authorList>
            <person name="Sarangi A.N."/>
            <person name="Singh D."/>
            <person name="Tripathy S."/>
        </authorList>
    </citation>
    <scope>NUCLEOTIDE SEQUENCE [LARGE SCALE GENOMIC DNA]</scope>
    <source>
        <strain evidence="10 11">Lakshadweep</strain>
    </source>
</reference>
<dbReference type="OrthoDB" id="417111at2"/>
<gene>
    <name evidence="10" type="ORF">DYY88_13530</name>
</gene>
<dbReference type="CDD" id="cd00082">
    <property type="entry name" value="HisKA"/>
    <property type="match status" value="1"/>
</dbReference>
<dbReference type="InterPro" id="IPR003594">
    <property type="entry name" value="HATPase_dom"/>
</dbReference>
<accession>A0A4Q7EB42</accession>
<dbReference type="InterPro" id="IPR005467">
    <property type="entry name" value="His_kinase_dom"/>
</dbReference>
<comment type="catalytic activity">
    <reaction evidence="1">
        <text>ATP + protein L-histidine = ADP + protein N-phospho-L-histidine.</text>
        <dbReference type="EC" id="2.7.13.3"/>
    </reaction>
</comment>
<dbReference type="SMART" id="SM00388">
    <property type="entry name" value="HisKA"/>
    <property type="match status" value="1"/>
</dbReference>
<dbReference type="Proteomes" id="UP000292459">
    <property type="component" value="Unassembled WGS sequence"/>
</dbReference>
<keyword evidence="6" id="KW-0902">Two-component regulatory system</keyword>
<keyword evidence="8" id="KW-0472">Membrane</keyword>
<evidence type="ECO:0000256" key="5">
    <source>
        <dbReference type="ARBA" id="ARBA00022777"/>
    </source>
</evidence>
<dbReference type="PANTHER" id="PTHR43711:SF1">
    <property type="entry name" value="HISTIDINE KINASE 1"/>
    <property type="match status" value="1"/>
</dbReference>
<keyword evidence="11" id="KW-1185">Reference proteome</keyword>
<dbReference type="Gene3D" id="1.10.287.130">
    <property type="match status" value="1"/>
</dbReference>
<evidence type="ECO:0000259" key="9">
    <source>
        <dbReference type="PROSITE" id="PS50109"/>
    </source>
</evidence>
<dbReference type="PROSITE" id="PS50109">
    <property type="entry name" value="HIS_KIN"/>
    <property type="match status" value="1"/>
</dbReference>
<keyword evidence="4" id="KW-0808">Transferase</keyword>
<evidence type="ECO:0000256" key="8">
    <source>
        <dbReference type="SAM" id="Phobius"/>
    </source>
</evidence>
<dbReference type="InterPro" id="IPR004358">
    <property type="entry name" value="Sig_transdc_His_kin-like_C"/>
</dbReference>